<proteinExistence type="predicted"/>
<dbReference type="InterPro" id="IPR051309">
    <property type="entry name" value="ABCF_ATPase"/>
</dbReference>
<feature type="domain" description="ABC transporter" evidence="4">
    <location>
        <begin position="4"/>
        <end position="253"/>
    </location>
</feature>
<dbReference type="Gene3D" id="1.10.287.380">
    <property type="entry name" value="Valyl-tRNA synthetase, C-terminal domain"/>
    <property type="match status" value="1"/>
</dbReference>
<evidence type="ECO:0000313" key="5">
    <source>
        <dbReference type="EMBL" id="MDN5212292.1"/>
    </source>
</evidence>
<dbReference type="InterPro" id="IPR037118">
    <property type="entry name" value="Val-tRNA_synth_C_sf"/>
</dbReference>
<dbReference type="Pfam" id="PF16326">
    <property type="entry name" value="ABC_tran_CTD"/>
    <property type="match status" value="1"/>
</dbReference>
<dbReference type="InterPro" id="IPR003439">
    <property type="entry name" value="ABC_transporter-like_ATP-bd"/>
</dbReference>
<name>A0ABT8L3F2_9BACT</name>
<dbReference type="GO" id="GO:0005524">
    <property type="term" value="F:ATP binding"/>
    <property type="evidence" value="ECO:0007669"/>
    <property type="project" value="UniProtKB-KW"/>
</dbReference>
<gene>
    <name evidence="5" type="ORF">QQ020_09540</name>
</gene>
<protein>
    <submittedName>
        <fullName evidence="5">ABC-F family ATP-binding cassette domain-containing protein</fullName>
    </submittedName>
</protein>
<evidence type="ECO:0000256" key="1">
    <source>
        <dbReference type="ARBA" id="ARBA00022741"/>
    </source>
</evidence>
<dbReference type="InterPro" id="IPR032524">
    <property type="entry name" value="ABC_tran_C"/>
</dbReference>
<accession>A0ABT8L3F2</accession>
<evidence type="ECO:0000256" key="3">
    <source>
        <dbReference type="SAM" id="MobiDB-lite"/>
    </source>
</evidence>
<reference evidence="5" key="1">
    <citation type="submission" date="2023-06" db="EMBL/GenBank/DDBJ databases">
        <title>Genomic of Agaribacillus aureum.</title>
        <authorList>
            <person name="Wang G."/>
        </authorList>
    </citation>
    <scope>NUCLEOTIDE SEQUENCE</scope>
    <source>
        <strain evidence="5">BMA12</strain>
    </source>
</reference>
<feature type="region of interest" description="Disordered" evidence="3">
    <location>
        <begin position="529"/>
        <end position="557"/>
    </location>
</feature>
<dbReference type="PANTHER" id="PTHR42855:SF1">
    <property type="entry name" value="ABC TRANSPORTER DOMAIN-CONTAINING PROTEIN"/>
    <property type="match status" value="1"/>
</dbReference>
<dbReference type="SUPFAM" id="SSF52540">
    <property type="entry name" value="P-loop containing nucleoside triphosphate hydrolases"/>
    <property type="match status" value="2"/>
</dbReference>
<feature type="domain" description="ABC transporter" evidence="4">
    <location>
        <begin position="318"/>
        <end position="536"/>
    </location>
</feature>
<organism evidence="5 6">
    <name type="scientific">Agaribacillus aureus</name>
    <dbReference type="NCBI Taxonomy" id="3051825"/>
    <lineage>
        <taxon>Bacteria</taxon>
        <taxon>Pseudomonadati</taxon>
        <taxon>Bacteroidota</taxon>
        <taxon>Cytophagia</taxon>
        <taxon>Cytophagales</taxon>
        <taxon>Splendidivirgaceae</taxon>
        <taxon>Agaribacillus</taxon>
    </lineage>
</organism>
<keyword evidence="2 5" id="KW-0067">ATP-binding</keyword>
<dbReference type="InterPro" id="IPR027417">
    <property type="entry name" value="P-loop_NTPase"/>
</dbReference>
<evidence type="ECO:0000256" key="2">
    <source>
        <dbReference type="ARBA" id="ARBA00022840"/>
    </source>
</evidence>
<dbReference type="Pfam" id="PF00005">
    <property type="entry name" value="ABC_tran"/>
    <property type="match status" value="2"/>
</dbReference>
<dbReference type="Gene3D" id="3.40.50.300">
    <property type="entry name" value="P-loop containing nucleotide triphosphate hydrolases"/>
    <property type="match status" value="2"/>
</dbReference>
<dbReference type="InterPro" id="IPR003593">
    <property type="entry name" value="AAA+_ATPase"/>
</dbReference>
<evidence type="ECO:0000259" key="4">
    <source>
        <dbReference type="PROSITE" id="PS50893"/>
    </source>
</evidence>
<dbReference type="Pfam" id="PF12848">
    <property type="entry name" value="ABC_tran_Xtn"/>
    <property type="match status" value="1"/>
</dbReference>
<keyword evidence="6" id="KW-1185">Reference proteome</keyword>
<dbReference type="PROSITE" id="PS50893">
    <property type="entry name" value="ABC_TRANSPORTER_2"/>
    <property type="match status" value="2"/>
</dbReference>
<dbReference type="PANTHER" id="PTHR42855">
    <property type="entry name" value="ABC TRANSPORTER ATP-BINDING SUBUNIT"/>
    <property type="match status" value="1"/>
</dbReference>
<dbReference type="Proteomes" id="UP001172083">
    <property type="component" value="Unassembled WGS sequence"/>
</dbReference>
<dbReference type="EMBL" id="JAUJEB010000001">
    <property type="protein sequence ID" value="MDN5212292.1"/>
    <property type="molecule type" value="Genomic_DNA"/>
</dbReference>
<dbReference type="PROSITE" id="PS00211">
    <property type="entry name" value="ABC_TRANSPORTER_1"/>
    <property type="match status" value="2"/>
</dbReference>
<dbReference type="InterPro" id="IPR032781">
    <property type="entry name" value="ABC_tran_Xtn"/>
</dbReference>
<keyword evidence="1" id="KW-0547">Nucleotide-binding</keyword>
<comment type="caution">
    <text evidence="5">The sequence shown here is derived from an EMBL/GenBank/DDBJ whole genome shotgun (WGS) entry which is preliminary data.</text>
</comment>
<dbReference type="CDD" id="cd03221">
    <property type="entry name" value="ABCF_EF-3"/>
    <property type="match status" value="2"/>
</dbReference>
<sequence length="627" mass="71693">MNYLSVESLSKSFNEKDLLTNISFGLSQGEKMGLVGINGSGKSTLLKILAGLEQPESGKVVFRKDINIAYLDQHPRLHDEDTILEAVFNTAGNARLDLIKSYEYQLNLAETGHADEKELQKLMEQLDDANAWDYESTVKQILGKLGIENFDLKVGTLSGGQKKRVALARALIEKPDLLIIDEPTNHLDIDTIEWLENYLANQQLTLLLVTHDRYFLDTVTNGIIELEAGKIHRYQGNYSHFLDKKLERIVQEKAEVDKARNLMKKELDWMRRQPKARGTKAKYRVDAFHELKQKAGKKTTNQQIQLNVKTTRQGGKILEMKDVVLALGGKSLIDGFSYTFKKGDRIGIIGKNGVGKTTFLNLLTNKRKPDSGLIDWGQTTQIGYYTQDSYQFENEQRVIDVVKEVAEVIKLADGSEVTASQLLNLFLFPPEMQYNVVGKLSGGERRRLQLLRVLIQNPNFLVLDEPTNDLDLQTLNVLEEFLMGFRGCLLIVSHDRYFIDKLVDHSFIFEGHGQIKDFPGNYTDYRQQRASELSEEKRQMEADKPKKEKIKKPDEKKTKLSFKERREFEELSMQIDAKEAEKKVLVEKMNSGNLGHQELMDIGAEIARLDEEIELKTDRWLNLSEYA</sequence>
<dbReference type="InterPro" id="IPR017871">
    <property type="entry name" value="ABC_transporter-like_CS"/>
</dbReference>
<dbReference type="RefSeq" id="WP_346757611.1">
    <property type="nucleotide sequence ID" value="NZ_JAUJEB010000001.1"/>
</dbReference>
<evidence type="ECO:0000313" key="6">
    <source>
        <dbReference type="Proteomes" id="UP001172083"/>
    </source>
</evidence>
<dbReference type="SMART" id="SM00382">
    <property type="entry name" value="AAA"/>
    <property type="match status" value="2"/>
</dbReference>